<dbReference type="EMBL" id="FMUQ01000020">
    <property type="protein sequence ID" value="SCY25642.1"/>
    <property type="molecule type" value="Genomic_DNA"/>
</dbReference>
<comment type="caution">
    <text evidence="1">The sequence shown here is derived from an EMBL/GenBank/DDBJ whole genome shotgun (WGS) entry which is preliminary data.</text>
</comment>
<dbReference type="Proteomes" id="UP000199588">
    <property type="component" value="Unassembled WGS sequence"/>
</dbReference>
<dbReference type="Pfam" id="PF04391">
    <property type="entry name" value="DUF533"/>
    <property type="match status" value="1"/>
</dbReference>
<organism evidence="1 2">
    <name type="scientific">Basfia succiniciproducens</name>
    <dbReference type="NCBI Taxonomy" id="653940"/>
    <lineage>
        <taxon>Bacteria</taxon>
        <taxon>Pseudomonadati</taxon>
        <taxon>Pseudomonadota</taxon>
        <taxon>Gammaproteobacteria</taxon>
        <taxon>Pasteurellales</taxon>
        <taxon>Pasteurellaceae</taxon>
        <taxon>Basfia</taxon>
    </lineage>
</organism>
<accession>A0A1G5EF90</accession>
<dbReference type="InterPro" id="IPR007486">
    <property type="entry name" value="YebE"/>
</dbReference>
<keyword evidence="2" id="KW-1185">Reference proteome</keyword>
<proteinExistence type="predicted"/>
<dbReference type="Gene3D" id="1.10.3680.10">
    <property type="entry name" value="TerB-like"/>
    <property type="match status" value="1"/>
</dbReference>
<reference evidence="1 2" key="1">
    <citation type="submission" date="2016-10" db="EMBL/GenBank/DDBJ databases">
        <authorList>
            <person name="Varghese N."/>
            <person name="Submissions S."/>
        </authorList>
    </citation>
    <scope>NUCLEOTIDE SEQUENCE [LARGE SCALE GENOMIC DNA]</scope>
    <source>
        <strain evidence="1 2">DSM 22022</strain>
    </source>
</reference>
<dbReference type="InterPro" id="IPR029024">
    <property type="entry name" value="TerB-like"/>
</dbReference>
<dbReference type="RefSeq" id="WP_090656681.1">
    <property type="nucleotide sequence ID" value="NZ_CP015031.1"/>
</dbReference>
<gene>
    <name evidence="1" type="ORF">SAMN02910354_02020</name>
</gene>
<protein>
    <submittedName>
        <fullName evidence="1">Uncharacterized membrane protein YebE, DUF533 family</fullName>
    </submittedName>
</protein>
<evidence type="ECO:0000313" key="1">
    <source>
        <dbReference type="EMBL" id="SCY25642.1"/>
    </source>
</evidence>
<name>A0A1G5EF90_9PAST</name>
<dbReference type="SUPFAM" id="SSF158682">
    <property type="entry name" value="TerB-like"/>
    <property type="match status" value="1"/>
</dbReference>
<sequence length="210" mass="22161">MDFNAILNQVLSAAQETVKKTASGNSTTDKVAKIGGGAAAIGVLSMIFGRTGGAGLAKLGSLAALGSLAYQAYQDYQHKQSQVVPVTETEFTQSVQQSAELSKVILQAMIAAAAADGAISDREQQAILSQAGDDAEVQQWIRQEMYQPATVREIAQQVGDNQALASQVYLAARMVCADLARKEIVFLANLAQALGLDEALVEQLEKQAGF</sequence>
<dbReference type="CDD" id="cd07178">
    <property type="entry name" value="terB_like_YebE"/>
    <property type="match status" value="1"/>
</dbReference>
<evidence type="ECO:0000313" key="2">
    <source>
        <dbReference type="Proteomes" id="UP000199588"/>
    </source>
</evidence>